<comment type="caution">
    <text evidence="1">The sequence shown here is derived from an EMBL/GenBank/DDBJ whole genome shotgun (WGS) entry which is preliminary data.</text>
</comment>
<dbReference type="RefSeq" id="WP_354449282.1">
    <property type="nucleotide sequence ID" value="NZ_JBEPSH010000017.1"/>
</dbReference>
<dbReference type="Gene3D" id="1.25.40.10">
    <property type="entry name" value="Tetratricopeptide repeat domain"/>
    <property type="match status" value="1"/>
</dbReference>
<reference evidence="1 2" key="1">
    <citation type="submission" date="2024-06" db="EMBL/GenBank/DDBJ databases">
        <title>Sorghum-associated microbial communities from plants grown in Nebraska, USA.</title>
        <authorList>
            <person name="Schachtman D."/>
        </authorList>
    </citation>
    <scope>NUCLEOTIDE SEQUENCE [LARGE SCALE GENOMIC DNA]</scope>
    <source>
        <strain evidence="1 2">2709</strain>
    </source>
</reference>
<protein>
    <submittedName>
        <fullName evidence="1">Uncharacterized protein (DUF924 family)</fullName>
    </submittedName>
</protein>
<keyword evidence="2" id="KW-1185">Reference proteome</keyword>
<dbReference type="Pfam" id="PF06041">
    <property type="entry name" value="DUF924"/>
    <property type="match status" value="1"/>
</dbReference>
<dbReference type="PANTHER" id="PTHR23004">
    <property type="entry name" value="DOUBLECORTIN DOMAIN CONTAINING 2"/>
    <property type="match status" value="1"/>
</dbReference>
<evidence type="ECO:0000313" key="1">
    <source>
        <dbReference type="EMBL" id="MET4580386.1"/>
    </source>
</evidence>
<dbReference type="PANTHER" id="PTHR23004:SF7">
    <property type="entry name" value="DUF924-DOMAIN-CONTAINING PROTEIN"/>
    <property type="match status" value="1"/>
</dbReference>
<dbReference type="InterPro" id="IPR011990">
    <property type="entry name" value="TPR-like_helical_dom_sf"/>
</dbReference>
<dbReference type="SUPFAM" id="SSF48452">
    <property type="entry name" value="TPR-like"/>
    <property type="match status" value="1"/>
</dbReference>
<dbReference type="Proteomes" id="UP001549320">
    <property type="component" value="Unassembled WGS sequence"/>
</dbReference>
<accession>A0ABV2QH66</accession>
<proteinExistence type="predicted"/>
<dbReference type="InterPro" id="IPR010323">
    <property type="entry name" value="DUF924"/>
</dbReference>
<dbReference type="Gene3D" id="1.20.58.320">
    <property type="entry name" value="TPR-like"/>
    <property type="match status" value="1"/>
</dbReference>
<sequence length="211" mass="23178">MTQSPSTLPAASDVLAFWFGGMPPTDAAALQVQSQWFTKSDAFDEQIRTRFGATIEAAVQGELDSWAAEPLGWLALIIVLDQFTRNVYRGQAASFSGDSAALRWSDRGLAEGWDRSLPLMARPFAYLPLEHSEDLARQDQSVAVFQALVAQAESAKAPAPVIATLRSNLDYAERHRDVIDRFGRFPHRNAFLGRASTQAETEYLAQPGSGF</sequence>
<gene>
    <name evidence="1" type="ORF">ABIE13_005527</name>
</gene>
<organism evidence="1 2">
    <name type="scientific">Ottowia thiooxydans</name>
    <dbReference type="NCBI Taxonomy" id="219182"/>
    <lineage>
        <taxon>Bacteria</taxon>
        <taxon>Pseudomonadati</taxon>
        <taxon>Pseudomonadota</taxon>
        <taxon>Betaproteobacteria</taxon>
        <taxon>Burkholderiales</taxon>
        <taxon>Comamonadaceae</taxon>
        <taxon>Ottowia</taxon>
    </lineage>
</organism>
<name>A0ABV2QH66_9BURK</name>
<evidence type="ECO:0000313" key="2">
    <source>
        <dbReference type="Proteomes" id="UP001549320"/>
    </source>
</evidence>
<dbReference type="EMBL" id="JBEPSH010000017">
    <property type="protein sequence ID" value="MET4580386.1"/>
    <property type="molecule type" value="Genomic_DNA"/>
</dbReference>